<dbReference type="InterPro" id="IPR013685">
    <property type="entry name" value="POTRA_FtsQ_type"/>
</dbReference>
<sequence length="234" mass="26914">MMKRVAIVTLLLTILSGVVGSVWLFTHKKSPLFKPIQDYQITSELTFIPSEEVDKIMNRYLGLSFWEVELDVIQAELTRLDWANQARVKRHWPDLLYVSIDEQKPVARWGDSALINQVGEVFYPKELYGFDNLVLLNGELSDSERILESLVTFQEILNPIKLTISALRRQLDGVWRIELINGSKVVLDSKEAEQKLKIFVMAYSKLAKTLRKSPQVYDLRYSNGFIVGKAPKQV</sequence>
<dbReference type="PANTHER" id="PTHR35851:SF1">
    <property type="entry name" value="CELL DIVISION PROTEIN FTSQ"/>
    <property type="match status" value="1"/>
</dbReference>
<dbReference type="GO" id="GO:0016020">
    <property type="term" value="C:membrane"/>
    <property type="evidence" value="ECO:0007669"/>
    <property type="project" value="UniProtKB-SubCell"/>
</dbReference>
<comment type="subcellular location">
    <subcellularLocation>
        <location evidence="1">Membrane</location>
    </subcellularLocation>
</comment>
<name>A0A3B0W3V3_9ZZZZ</name>
<keyword evidence="6" id="KW-1133">Transmembrane helix</keyword>
<reference evidence="10" key="1">
    <citation type="submission" date="2018-06" db="EMBL/GenBank/DDBJ databases">
        <authorList>
            <person name="Zhirakovskaya E."/>
        </authorList>
    </citation>
    <scope>NUCLEOTIDE SEQUENCE</scope>
</reference>
<dbReference type="AlphaFoldDB" id="A0A3B0W3V3"/>
<dbReference type="InterPro" id="IPR005548">
    <property type="entry name" value="Cell_div_FtsQ/DivIB_C"/>
</dbReference>
<keyword evidence="2" id="KW-1003">Cell membrane</keyword>
<organism evidence="10">
    <name type="scientific">hydrothermal vent metagenome</name>
    <dbReference type="NCBI Taxonomy" id="652676"/>
    <lineage>
        <taxon>unclassified sequences</taxon>
        <taxon>metagenomes</taxon>
        <taxon>ecological metagenomes</taxon>
    </lineage>
</organism>
<dbReference type="GO" id="GO:0090529">
    <property type="term" value="P:cell septum assembly"/>
    <property type="evidence" value="ECO:0007669"/>
    <property type="project" value="InterPro"/>
</dbReference>
<keyword evidence="3" id="KW-0997">Cell inner membrane</keyword>
<dbReference type="Gene3D" id="3.40.50.11690">
    <property type="entry name" value="Cell division protein FtsQ/DivIB"/>
    <property type="match status" value="1"/>
</dbReference>
<dbReference type="Gene3D" id="3.10.20.310">
    <property type="entry name" value="membrane protein fhac"/>
    <property type="match status" value="1"/>
</dbReference>
<evidence type="ECO:0000256" key="5">
    <source>
        <dbReference type="ARBA" id="ARBA00022692"/>
    </source>
</evidence>
<keyword evidence="7" id="KW-0472">Membrane</keyword>
<dbReference type="Pfam" id="PF03799">
    <property type="entry name" value="FtsQ_DivIB_C"/>
    <property type="match status" value="1"/>
</dbReference>
<protein>
    <submittedName>
        <fullName evidence="10">Cell division protein FtsQ</fullName>
    </submittedName>
</protein>
<keyword evidence="4 10" id="KW-0132">Cell division</keyword>
<keyword evidence="8" id="KW-0131">Cell cycle</keyword>
<evidence type="ECO:0000256" key="8">
    <source>
        <dbReference type="ARBA" id="ARBA00023306"/>
    </source>
</evidence>
<proteinExistence type="inferred from homology"/>
<feature type="domain" description="POTRA" evidence="9">
    <location>
        <begin position="34"/>
        <end position="103"/>
    </location>
</feature>
<dbReference type="InterPro" id="IPR026579">
    <property type="entry name" value="FtsQ"/>
</dbReference>
<evidence type="ECO:0000256" key="3">
    <source>
        <dbReference type="ARBA" id="ARBA00022519"/>
    </source>
</evidence>
<accession>A0A3B0W3V3</accession>
<dbReference type="PROSITE" id="PS51779">
    <property type="entry name" value="POTRA"/>
    <property type="match status" value="1"/>
</dbReference>
<evidence type="ECO:0000256" key="1">
    <source>
        <dbReference type="ARBA" id="ARBA00004370"/>
    </source>
</evidence>
<dbReference type="EMBL" id="UOFC01000127">
    <property type="protein sequence ID" value="VAW47130.1"/>
    <property type="molecule type" value="Genomic_DNA"/>
</dbReference>
<dbReference type="PANTHER" id="PTHR35851">
    <property type="entry name" value="CELL DIVISION PROTEIN FTSQ"/>
    <property type="match status" value="1"/>
</dbReference>
<dbReference type="InterPro" id="IPR045335">
    <property type="entry name" value="FtsQ_C_sf"/>
</dbReference>
<keyword evidence="5" id="KW-0812">Transmembrane</keyword>
<gene>
    <name evidence="10" type="ORF">MNBD_GAMMA03-147</name>
</gene>
<evidence type="ECO:0000256" key="2">
    <source>
        <dbReference type="ARBA" id="ARBA00022475"/>
    </source>
</evidence>
<evidence type="ECO:0000256" key="4">
    <source>
        <dbReference type="ARBA" id="ARBA00022618"/>
    </source>
</evidence>
<dbReference type="InterPro" id="IPR034746">
    <property type="entry name" value="POTRA"/>
</dbReference>
<evidence type="ECO:0000259" key="9">
    <source>
        <dbReference type="PROSITE" id="PS51779"/>
    </source>
</evidence>
<dbReference type="Pfam" id="PF08478">
    <property type="entry name" value="POTRA_1"/>
    <property type="match status" value="1"/>
</dbReference>
<evidence type="ECO:0000256" key="7">
    <source>
        <dbReference type="ARBA" id="ARBA00023136"/>
    </source>
</evidence>
<evidence type="ECO:0000256" key="6">
    <source>
        <dbReference type="ARBA" id="ARBA00022989"/>
    </source>
</evidence>
<evidence type="ECO:0000313" key="10">
    <source>
        <dbReference type="EMBL" id="VAW47130.1"/>
    </source>
</evidence>
<dbReference type="HAMAP" id="MF_00911">
    <property type="entry name" value="FtsQ_subfam"/>
    <property type="match status" value="1"/>
</dbReference>